<name>A0A9X1QHM9_9SPHN</name>
<organism evidence="1 2">
    <name type="scientific">Sphingomonas cremea</name>
    <dbReference type="NCBI Taxonomy" id="2904799"/>
    <lineage>
        <taxon>Bacteria</taxon>
        <taxon>Pseudomonadati</taxon>
        <taxon>Pseudomonadota</taxon>
        <taxon>Alphaproteobacteria</taxon>
        <taxon>Sphingomonadales</taxon>
        <taxon>Sphingomonadaceae</taxon>
        <taxon>Sphingomonas</taxon>
    </lineage>
</organism>
<sequence>MSTPPFDWTEFEPEFDDPTKHIPFTPVPRLRARRRGWSEGRQRAFIFALSRCGSVARAARAVGMSPRSAYQLLYAPGADDFARAWDMAIDQGVARVRADALQRALGGAFVPVFRRGKLVRVEHRRSDALAIALLGGQDKVIDDYRRTAVSRRRYRQDMAELDRQREEEQRRKDQVWAEHQAILDRIELDRLLGRDRPQPRVRIL</sequence>
<accession>A0A9X1QHM9</accession>
<comment type="caution">
    <text evidence="1">The sequence shown here is derived from an EMBL/GenBank/DDBJ whole genome shotgun (WGS) entry which is preliminary data.</text>
</comment>
<dbReference type="Proteomes" id="UP001139410">
    <property type="component" value="Unassembled WGS sequence"/>
</dbReference>
<keyword evidence="2" id="KW-1185">Reference proteome</keyword>
<proteinExistence type="predicted"/>
<dbReference type="RefSeq" id="WP_235066007.1">
    <property type="nucleotide sequence ID" value="NZ_JAKFGM010000001.1"/>
</dbReference>
<protein>
    <submittedName>
        <fullName evidence="1">Uncharacterized protein</fullName>
    </submittedName>
</protein>
<reference evidence="1" key="1">
    <citation type="submission" date="2022-01" db="EMBL/GenBank/DDBJ databases">
        <authorList>
            <person name="Jo J.-H."/>
            <person name="Im W.-T."/>
        </authorList>
    </citation>
    <scope>NUCLEOTIDE SEQUENCE</scope>
    <source>
        <strain evidence="1">G124</strain>
    </source>
</reference>
<dbReference type="AlphaFoldDB" id="A0A9X1QHM9"/>
<gene>
    <name evidence="1" type="ORF">LVY65_00215</name>
</gene>
<evidence type="ECO:0000313" key="2">
    <source>
        <dbReference type="Proteomes" id="UP001139410"/>
    </source>
</evidence>
<evidence type="ECO:0000313" key="1">
    <source>
        <dbReference type="EMBL" id="MCF2513496.1"/>
    </source>
</evidence>
<dbReference type="EMBL" id="JAKFGM010000001">
    <property type="protein sequence ID" value="MCF2513496.1"/>
    <property type="molecule type" value="Genomic_DNA"/>
</dbReference>